<dbReference type="Proteomes" id="UP001353858">
    <property type="component" value="Unassembled WGS sequence"/>
</dbReference>
<dbReference type="CDD" id="cd01177">
    <property type="entry name" value="IPT_NFkappaB"/>
    <property type="match status" value="1"/>
</dbReference>
<dbReference type="InterPro" id="IPR036770">
    <property type="entry name" value="Ankyrin_rpt-contain_sf"/>
</dbReference>
<feature type="repeat" description="ANK" evidence="1">
    <location>
        <begin position="616"/>
        <end position="649"/>
    </location>
</feature>
<dbReference type="Pfam" id="PF00023">
    <property type="entry name" value="Ank"/>
    <property type="match status" value="1"/>
</dbReference>
<protein>
    <recommendedName>
        <fullName evidence="2">RHD domain-containing protein</fullName>
    </recommendedName>
</protein>
<evidence type="ECO:0000313" key="4">
    <source>
        <dbReference type="Proteomes" id="UP001353858"/>
    </source>
</evidence>
<sequence>MFQLGILSNSIHLSNTNGFDMNTYPNILTPPMDSPASMLSPDSGCGSPPYLIPHSNSTSSYGIYDYATSPIHVISKDAGPYIKILEQPVDRFRFRYKSEMSGTHGSLNGKSSDRSRKQTFPCVELVNYHKPAVIRCSLYQYGKEDMAHTRQLHAHRLVKKQGTDEIDDPHDIQVNAETGFTANPRTGKKNTILKREDIARTEHKHRSLTKKEELEIKLLAEKESKCINLNVVCLRFDAYEVINNIYYPICTPVYTHGINNLKSALTGDLKIVRMDHCTSTCRGGREIFILVEKVTKKNVKVRFFELDDEDNEVWSDYGRFSDLDVHHQYAIVFKTPPYKRMDIEHQVRVYIELQRPSDGARSEPKDFAFTPCEITLGKKRPRYNSEDYSSSQFSTEDLPLTLNHISPSYEIQTVSNPTNEYVNSEDLEAALHRNNVDSSELDNLYKSFIENELLFTTENISTRELKNLGLVMDTPIVSSSDAKKTLPSSISPCSKQVVNKEQSIIDRVKTEIYSFVKTNPNTARMTMMLKNLICGENYIVSGGNNVLHLLANENNSKNHFSKYLLQLLSEYKQSSLLDITNLKGQTPLHIAVEACSTAFIEKLIEAQANASLPDHNGNTALHIAVIKNAPSDILNLLLSPPCNVNDYINNFNYDGKTPLHLAVKMNNLNATKLLILNHADVNLNEMKLGCTPLHLAVTDQNLEITNFLLENADIMCDKTDFREYTALKLAKVLINKNQPITEEVYDVLEKFMKKNGTFTEVFIDEVADISDEEVEELKVELENSSLNLNYNNITNFTEDCLNALSDILDKTKNWRNLAELLDYGHLLKTNIFESVERPTKSLLNFAIGNGDTVKQIRDILDSLNETAAVKIIDSMVEKV</sequence>
<keyword evidence="1" id="KW-0040">ANK repeat</keyword>
<dbReference type="SUPFAM" id="SSF48403">
    <property type="entry name" value="Ankyrin repeat"/>
    <property type="match status" value="1"/>
</dbReference>
<dbReference type="GO" id="GO:0000981">
    <property type="term" value="F:DNA-binding transcription factor activity, RNA polymerase II-specific"/>
    <property type="evidence" value="ECO:0007669"/>
    <property type="project" value="TreeGrafter"/>
</dbReference>
<dbReference type="EMBL" id="JARPUR010000002">
    <property type="protein sequence ID" value="KAK4881899.1"/>
    <property type="molecule type" value="Genomic_DNA"/>
</dbReference>
<dbReference type="GO" id="GO:0000978">
    <property type="term" value="F:RNA polymerase II cis-regulatory region sequence-specific DNA binding"/>
    <property type="evidence" value="ECO:0007669"/>
    <property type="project" value="TreeGrafter"/>
</dbReference>
<dbReference type="CDD" id="cd08310">
    <property type="entry name" value="Death_NFkB-like"/>
    <property type="match status" value="1"/>
</dbReference>
<comment type="caution">
    <text evidence="3">The sequence shown here is derived from an EMBL/GenBank/DDBJ whole genome shotgun (WGS) entry which is preliminary data.</text>
</comment>
<dbReference type="PROSITE" id="PS50297">
    <property type="entry name" value="ANK_REP_REGION"/>
    <property type="match status" value="4"/>
</dbReference>
<keyword evidence="4" id="KW-1185">Reference proteome</keyword>
<dbReference type="InterPro" id="IPR033926">
    <property type="entry name" value="IPT_NFkappaB"/>
</dbReference>
<dbReference type="PANTHER" id="PTHR24169">
    <property type="entry name" value="NUCLEAR FACTOR NF-KAPPA-B PROTEIN"/>
    <property type="match status" value="1"/>
</dbReference>
<proteinExistence type="predicted"/>
<dbReference type="SMART" id="SM00248">
    <property type="entry name" value="ANK"/>
    <property type="match status" value="4"/>
</dbReference>
<dbReference type="PROSITE" id="PS50254">
    <property type="entry name" value="REL_2"/>
    <property type="match status" value="1"/>
</dbReference>
<organism evidence="3 4">
    <name type="scientific">Aquatica leii</name>
    <dbReference type="NCBI Taxonomy" id="1421715"/>
    <lineage>
        <taxon>Eukaryota</taxon>
        <taxon>Metazoa</taxon>
        <taxon>Ecdysozoa</taxon>
        <taxon>Arthropoda</taxon>
        <taxon>Hexapoda</taxon>
        <taxon>Insecta</taxon>
        <taxon>Pterygota</taxon>
        <taxon>Neoptera</taxon>
        <taxon>Endopterygota</taxon>
        <taxon>Coleoptera</taxon>
        <taxon>Polyphaga</taxon>
        <taxon>Elateriformia</taxon>
        <taxon>Elateroidea</taxon>
        <taxon>Lampyridae</taxon>
        <taxon>Luciolinae</taxon>
        <taxon>Aquatica</taxon>
    </lineage>
</organism>
<dbReference type="Gene3D" id="2.60.40.10">
    <property type="entry name" value="Immunoglobulins"/>
    <property type="match status" value="1"/>
</dbReference>
<feature type="domain" description="RHD" evidence="2">
    <location>
        <begin position="77"/>
        <end position="265"/>
    </location>
</feature>
<dbReference type="SUPFAM" id="SSF47986">
    <property type="entry name" value="DEATH domain"/>
    <property type="match status" value="1"/>
</dbReference>
<dbReference type="Pfam" id="PF00554">
    <property type="entry name" value="RHD_DNA_bind"/>
    <property type="match status" value="1"/>
</dbReference>
<evidence type="ECO:0000256" key="1">
    <source>
        <dbReference type="PROSITE-ProRule" id="PRU00023"/>
    </source>
</evidence>
<dbReference type="GO" id="GO:0048731">
    <property type="term" value="P:system development"/>
    <property type="evidence" value="ECO:0007669"/>
    <property type="project" value="UniProtKB-ARBA"/>
</dbReference>
<dbReference type="Gene3D" id="2.60.40.340">
    <property type="entry name" value="Rel homology domain (RHD), DNA-binding domain"/>
    <property type="match status" value="1"/>
</dbReference>
<name>A0AAN7Q071_9COLE</name>
<dbReference type="InterPro" id="IPR002909">
    <property type="entry name" value="IPT_dom"/>
</dbReference>
<evidence type="ECO:0000259" key="2">
    <source>
        <dbReference type="PROSITE" id="PS50254"/>
    </source>
</evidence>
<dbReference type="PRINTS" id="PR00057">
    <property type="entry name" value="NFKBTNSCPFCT"/>
</dbReference>
<dbReference type="InterPro" id="IPR011029">
    <property type="entry name" value="DEATH-like_dom_sf"/>
</dbReference>
<dbReference type="GO" id="GO:0048468">
    <property type="term" value="P:cell development"/>
    <property type="evidence" value="ECO:0007669"/>
    <property type="project" value="UniProtKB-ARBA"/>
</dbReference>
<dbReference type="PROSITE" id="PS50088">
    <property type="entry name" value="ANK_REPEAT"/>
    <property type="match status" value="4"/>
</dbReference>
<dbReference type="Gene3D" id="1.25.40.20">
    <property type="entry name" value="Ankyrin repeat-containing domain"/>
    <property type="match status" value="1"/>
</dbReference>
<dbReference type="GO" id="GO:0005737">
    <property type="term" value="C:cytoplasm"/>
    <property type="evidence" value="ECO:0007669"/>
    <property type="project" value="InterPro"/>
</dbReference>
<gene>
    <name evidence="3" type="ORF">RN001_005218</name>
</gene>
<dbReference type="InterPro" id="IPR032397">
    <property type="entry name" value="RHD_dimer"/>
</dbReference>
<dbReference type="SUPFAM" id="SSF81296">
    <property type="entry name" value="E set domains"/>
    <property type="match status" value="1"/>
</dbReference>
<dbReference type="InterPro" id="IPR014756">
    <property type="entry name" value="Ig_E-set"/>
</dbReference>
<dbReference type="InterPro" id="IPR008967">
    <property type="entry name" value="p53-like_TF_DNA-bd_sf"/>
</dbReference>
<dbReference type="InterPro" id="IPR002110">
    <property type="entry name" value="Ankyrin_rpt"/>
</dbReference>
<dbReference type="Pfam" id="PF12796">
    <property type="entry name" value="Ank_2"/>
    <property type="match status" value="1"/>
</dbReference>
<dbReference type="AlphaFoldDB" id="A0AAN7Q071"/>
<dbReference type="InterPro" id="IPR037059">
    <property type="entry name" value="RHD_DNA_bind_dom_sf"/>
</dbReference>
<dbReference type="SUPFAM" id="SSF49417">
    <property type="entry name" value="p53-like transcription factors"/>
    <property type="match status" value="1"/>
</dbReference>
<dbReference type="SMART" id="SM00429">
    <property type="entry name" value="IPT"/>
    <property type="match status" value="1"/>
</dbReference>
<feature type="repeat" description="ANK" evidence="1">
    <location>
        <begin position="688"/>
        <end position="711"/>
    </location>
</feature>
<evidence type="ECO:0000313" key="3">
    <source>
        <dbReference type="EMBL" id="KAK4881899.1"/>
    </source>
</evidence>
<dbReference type="InterPro" id="IPR013783">
    <property type="entry name" value="Ig-like_fold"/>
</dbReference>
<dbReference type="Pfam" id="PF16179">
    <property type="entry name" value="RHD_dimer"/>
    <property type="match status" value="1"/>
</dbReference>
<dbReference type="PANTHER" id="PTHR24169:SF28">
    <property type="entry name" value="NUCLEAR FACTOR NF-KAPPA-B P110 SUBUNIT"/>
    <property type="match status" value="1"/>
</dbReference>
<dbReference type="InterPro" id="IPR011539">
    <property type="entry name" value="RHD_DNA_bind_dom"/>
</dbReference>
<dbReference type="Gene3D" id="1.10.533.10">
    <property type="entry name" value="Death Domain, Fas"/>
    <property type="match status" value="1"/>
</dbReference>
<feature type="repeat" description="ANK" evidence="1">
    <location>
        <begin position="583"/>
        <end position="615"/>
    </location>
</feature>
<dbReference type="InterPro" id="IPR000451">
    <property type="entry name" value="NFkB/Dor"/>
</dbReference>
<feature type="repeat" description="ANK" evidence="1">
    <location>
        <begin position="654"/>
        <end position="686"/>
    </location>
</feature>
<reference evidence="4" key="1">
    <citation type="submission" date="2023-01" db="EMBL/GenBank/DDBJ databases">
        <title>Key to firefly adult light organ development and bioluminescence: homeobox transcription factors regulate luciferase expression and transportation to peroxisome.</title>
        <authorList>
            <person name="Fu X."/>
        </authorList>
    </citation>
    <scope>NUCLEOTIDE SEQUENCE [LARGE SCALE GENOMIC DNA]</scope>
</reference>
<accession>A0AAN7Q071</accession>